<sequence length="508" mass="54436">MPPRVRGAGARAVARAGACSGPARQGLRPKGTAPPGHVPRRHHGVRNSVASQGLRLARPGACLVRGGFLRIHARRLDYSVTEEKFSRRCGLGPATANVASRLALPHRLSVQILQHLERRLHPLRDRVVLVRQHHDADALRRHVGDIGAKAIGRAGLVDQHAAARGLRRLQPHHRVGLEHHLLRTAGQHAVALRRPGVHFPGQPLHHVADLEVAGAGRGQRAPQGLVEPGAVDVGHDEAHHVGRGGLHTVGLGIQHAGRHAGRFAVPGVAIGIVTHARFRHLDVGAPQPQRGEQGLLHQYVERLPHAARGQVAEQADAGIRVLPVGPRGVAGTPGAEIVDHLAGIGDGRRKLQRQPAGRIGAQVQQAGRAHAAAREFRQVLRRMVGQRQVAAGLRISGQRRGEGLADRADLEQRVGVDLAAIGFVGHAVVEVVLLAANRNGHGHARHVMRLHHRLDRRIDDTLERTGIDAGMGTGAAKQRRSGGNALHCPLKSFVHIRPSRPWCAGKPA</sequence>
<name>A0A375E7F4_9BURK</name>
<dbReference type="EMBL" id="OFTH01000037">
    <property type="protein sequence ID" value="SOZ68753.1"/>
    <property type="molecule type" value="Genomic_DNA"/>
</dbReference>
<organism evidence="2">
    <name type="scientific">Cupriavidus taiwanensis</name>
    <dbReference type="NCBI Taxonomy" id="164546"/>
    <lineage>
        <taxon>Bacteria</taxon>
        <taxon>Pseudomonadati</taxon>
        <taxon>Pseudomonadota</taxon>
        <taxon>Betaproteobacteria</taxon>
        <taxon>Burkholderiales</taxon>
        <taxon>Burkholderiaceae</taxon>
        <taxon>Cupriavidus</taxon>
    </lineage>
</organism>
<feature type="compositionally biased region" description="Low complexity" evidence="1">
    <location>
        <begin position="1"/>
        <end position="18"/>
    </location>
</feature>
<gene>
    <name evidence="2" type="ORF">CBM2613_B120059</name>
</gene>
<protein>
    <submittedName>
        <fullName evidence="2">Uncharacterized protein</fullName>
    </submittedName>
</protein>
<accession>A0A375E7F4</accession>
<evidence type="ECO:0000313" key="2">
    <source>
        <dbReference type="EMBL" id="SOZ68753.1"/>
    </source>
</evidence>
<dbReference type="Proteomes" id="UP000256952">
    <property type="component" value="Chromosome CBM2613_b"/>
</dbReference>
<dbReference type="AlphaFoldDB" id="A0A375E7F4"/>
<evidence type="ECO:0000256" key="1">
    <source>
        <dbReference type="SAM" id="MobiDB-lite"/>
    </source>
</evidence>
<proteinExistence type="predicted"/>
<feature type="region of interest" description="Disordered" evidence="1">
    <location>
        <begin position="1"/>
        <end position="51"/>
    </location>
</feature>
<comment type="caution">
    <text evidence="2">The sequence shown here is derived from an EMBL/GenBank/DDBJ whole genome shotgun (WGS) entry which is preliminary data.</text>
</comment>
<reference evidence="2" key="1">
    <citation type="submission" date="2018-01" db="EMBL/GenBank/DDBJ databases">
        <authorList>
            <person name="Clerissi C."/>
        </authorList>
    </citation>
    <scope>NUCLEOTIDE SEQUENCE</scope>
    <source>
        <strain evidence="2">Cupriavidus taiwanensis STM 8556</strain>
    </source>
</reference>